<feature type="transmembrane region" description="Helical" evidence="1">
    <location>
        <begin position="77"/>
        <end position="95"/>
    </location>
</feature>
<reference evidence="2 3" key="1">
    <citation type="submission" date="2015-03" db="EMBL/GenBank/DDBJ databases">
        <title>Pseudomonas fluorescens 1855-344 Genome sequencing and assembly.</title>
        <authorList>
            <person name="Eng W.W.H."/>
            <person name="Gan H.M."/>
            <person name="Savka M.A."/>
        </authorList>
    </citation>
    <scope>NUCLEOTIDE SEQUENCE [LARGE SCALE GENOMIC DNA]</scope>
    <source>
        <strain evidence="2 3">1855-344</strain>
    </source>
</reference>
<comment type="caution">
    <text evidence="2">The sequence shown here is derived from an EMBL/GenBank/DDBJ whole genome shotgun (WGS) entry which is preliminary data.</text>
</comment>
<keyword evidence="1" id="KW-1133">Transmembrane helix</keyword>
<proteinExistence type="predicted"/>
<organism evidence="2 3">
    <name type="scientific">Pseudomonas kilonensis</name>
    <dbReference type="NCBI Taxonomy" id="132476"/>
    <lineage>
        <taxon>Bacteria</taxon>
        <taxon>Pseudomonadati</taxon>
        <taxon>Pseudomonadota</taxon>
        <taxon>Gammaproteobacteria</taxon>
        <taxon>Pseudomonadales</taxon>
        <taxon>Pseudomonadaceae</taxon>
        <taxon>Pseudomonas</taxon>
    </lineage>
</organism>
<dbReference type="PATRIC" id="fig|132476.4.peg.1704"/>
<keyword evidence="1" id="KW-0812">Transmembrane</keyword>
<feature type="transmembrane region" description="Helical" evidence="1">
    <location>
        <begin position="107"/>
        <end position="127"/>
    </location>
</feature>
<keyword evidence="1" id="KW-0472">Membrane</keyword>
<sequence>MSNASRAFRYLASFSALLFFALAAIWLFAPATLLANWGVIFDGGTTGLVGRRAAPLYVGIGVALLLACNAPPSPGRAAVVAGFVTTCLLLALLGLGEWAVGHVESGILPAVLVEVALGLAFLFVVGAEGGAKAQR</sequence>
<accession>A0A0F4XM80</accession>
<gene>
    <name evidence="2" type="ORF">VP02_17735</name>
</gene>
<feature type="transmembrane region" description="Helical" evidence="1">
    <location>
        <begin position="7"/>
        <end position="29"/>
    </location>
</feature>
<dbReference type="EMBL" id="JZXC01000017">
    <property type="protein sequence ID" value="KKA06473.1"/>
    <property type="molecule type" value="Genomic_DNA"/>
</dbReference>
<dbReference type="AlphaFoldDB" id="A0A0F4XM80"/>
<dbReference type="OrthoDB" id="8776172at2"/>
<feature type="transmembrane region" description="Helical" evidence="1">
    <location>
        <begin position="49"/>
        <end position="70"/>
    </location>
</feature>
<evidence type="ECO:0000313" key="3">
    <source>
        <dbReference type="Proteomes" id="UP000033662"/>
    </source>
</evidence>
<evidence type="ECO:0000313" key="2">
    <source>
        <dbReference type="EMBL" id="KKA06473.1"/>
    </source>
</evidence>
<name>A0A0F4XM80_9PSED</name>
<dbReference type="Proteomes" id="UP000033662">
    <property type="component" value="Unassembled WGS sequence"/>
</dbReference>
<evidence type="ECO:0000256" key="1">
    <source>
        <dbReference type="SAM" id="Phobius"/>
    </source>
</evidence>
<protein>
    <submittedName>
        <fullName evidence="2">Membrane protein</fullName>
    </submittedName>
</protein>